<evidence type="ECO:0000259" key="2">
    <source>
        <dbReference type="Pfam" id="PF24649"/>
    </source>
</evidence>
<comment type="caution">
    <text evidence="3">The sequence shown here is derived from an EMBL/GenBank/DDBJ whole genome shotgun (WGS) entry which is preliminary data.</text>
</comment>
<keyword evidence="4" id="KW-1185">Reference proteome</keyword>
<dbReference type="EMBL" id="JACMSC010000014">
    <property type="protein sequence ID" value="KAG6490919.1"/>
    <property type="molecule type" value="Genomic_DNA"/>
</dbReference>
<accession>A0A8J5FNC7</accession>
<proteinExistence type="predicted"/>
<evidence type="ECO:0000256" key="1">
    <source>
        <dbReference type="SAM" id="Phobius"/>
    </source>
</evidence>
<feature type="domain" description="DUF7642" evidence="2">
    <location>
        <begin position="86"/>
        <end position="183"/>
    </location>
</feature>
<gene>
    <name evidence="3" type="ORF">ZIOFF_052251</name>
</gene>
<dbReference type="PANTHER" id="PTHR35410">
    <property type="entry name" value="EXPRESSED PROTEIN"/>
    <property type="match status" value="1"/>
</dbReference>
<dbReference type="OrthoDB" id="1930353at2759"/>
<protein>
    <recommendedName>
        <fullName evidence="2">DUF7642 domain-containing protein</fullName>
    </recommendedName>
</protein>
<reference evidence="3 4" key="1">
    <citation type="submission" date="2020-08" db="EMBL/GenBank/DDBJ databases">
        <title>Plant Genome Project.</title>
        <authorList>
            <person name="Zhang R.-G."/>
        </authorList>
    </citation>
    <scope>NUCLEOTIDE SEQUENCE [LARGE SCALE GENOMIC DNA]</scope>
    <source>
        <tissue evidence="3">Rhizome</tissue>
    </source>
</reference>
<keyword evidence="1" id="KW-1133">Transmembrane helix</keyword>
<name>A0A8J5FNC7_ZINOF</name>
<dbReference type="Proteomes" id="UP000734854">
    <property type="component" value="Unassembled WGS sequence"/>
</dbReference>
<keyword evidence="1" id="KW-0472">Membrane</keyword>
<dbReference type="InterPro" id="IPR056059">
    <property type="entry name" value="DUF7642"/>
</dbReference>
<sequence length="245" mass="27694">MGSTDEAIEIDVLERRLLSGSVTNRYNEAEEDTILHTASFYEMEEKYVKYQTVQWILYSLLLMLAWGIGALMLLYLPIRRHILRSDFRSRKLYVTSNAIVYEVTRPVAFPCFGVLTKEKHVVLASVADIVVEQGYLQSFFGIFSVRIKNTGVRRPPSDDVQILGISEPGAFRKAVLMHLSNTRSDILSKQIYMSEDPHTLGSGPSTSWVPPPGDIILQKLEEIGNSVKKVQALIEKKFQAPELSD</sequence>
<dbReference type="PANTHER" id="PTHR35410:SF1">
    <property type="entry name" value="EXPRESSED PROTEIN"/>
    <property type="match status" value="1"/>
</dbReference>
<organism evidence="3 4">
    <name type="scientific">Zingiber officinale</name>
    <name type="common">Ginger</name>
    <name type="synonym">Amomum zingiber</name>
    <dbReference type="NCBI Taxonomy" id="94328"/>
    <lineage>
        <taxon>Eukaryota</taxon>
        <taxon>Viridiplantae</taxon>
        <taxon>Streptophyta</taxon>
        <taxon>Embryophyta</taxon>
        <taxon>Tracheophyta</taxon>
        <taxon>Spermatophyta</taxon>
        <taxon>Magnoliopsida</taxon>
        <taxon>Liliopsida</taxon>
        <taxon>Zingiberales</taxon>
        <taxon>Zingiberaceae</taxon>
        <taxon>Zingiber</taxon>
    </lineage>
</organism>
<keyword evidence="1" id="KW-0812">Transmembrane</keyword>
<feature type="transmembrane region" description="Helical" evidence="1">
    <location>
        <begin position="55"/>
        <end position="78"/>
    </location>
</feature>
<dbReference type="Pfam" id="PF24649">
    <property type="entry name" value="DUF7642"/>
    <property type="match status" value="1"/>
</dbReference>
<evidence type="ECO:0000313" key="4">
    <source>
        <dbReference type="Proteomes" id="UP000734854"/>
    </source>
</evidence>
<dbReference type="AlphaFoldDB" id="A0A8J5FNC7"/>
<evidence type="ECO:0000313" key="3">
    <source>
        <dbReference type="EMBL" id="KAG6490919.1"/>
    </source>
</evidence>